<protein>
    <recommendedName>
        <fullName evidence="3">DUF7725 domain-containing protein</fullName>
    </recommendedName>
</protein>
<dbReference type="EMBL" id="JAHRHJ020000005">
    <property type="protein sequence ID" value="KAH9314819.1"/>
    <property type="molecule type" value="Genomic_DNA"/>
</dbReference>
<evidence type="ECO:0000259" key="3">
    <source>
        <dbReference type="Pfam" id="PF24851"/>
    </source>
</evidence>
<feature type="region of interest" description="Disordered" evidence="2">
    <location>
        <begin position="568"/>
        <end position="598"/>
    </location>
</feature>
<feature type="compositionally biased region" description="Polar residues" evidence="2">
    <location>
        <begin position="319"/>
        <end position="342"/>
    </location>
</feature>
<evidence type="ECO:0000313" key="4">
    <source>
        <dbReference type="EMBL" id="KAH9314819.1"/>
    </source>
</evidence>
<dbReference type="Proteomes" id="UP000824469">
    <property type="component" value="Unassembled WGS sequence"/>
</dbReference>
<name>A0AA38G4Q3_TAXCH</name>
<feature type="region of interest" description="Disordered" evidence="2">
    <location>
        <begin position="839"/>
        <end position="873"/>
    </location>
</feature>
<dbReference type="OMA" id="HSFVMNQ"/>
<dbReference type="PANTHER" id="PTHR35766:SF1">
    <property type="entry name" value="OS08G0543600 PROTEIN"/>
    <property type="match status" value="1"/>
</dbReference>
<gene>
    <name evidence="4" type="ORF">KI387_023446</name>
</gene>
<feature type="compositionally biased region" description="Polar residues" evidence="2">
    <location>
        <begin position="297"/>
        <end position="310"/>
    </location>
</feature>
<accession>A0AA38G4Q3</accession>
<keyword evidence="5" id="KW-1185">Reference proteome</keyword>
<keyword evidence="1" id="KW-0175">Coiled coil</keyword>
<feature type="compositionally biased region" description="Low complexity" evidence="2">
    <location>
        <begin position="854"/>
        <end position="869"/>
    </location>
</feature>
<feature type="region of interest" description="Disordered" evidence="2">
    <location>
        <begin position="462"/>
        <end position="482"/>
    </location>
</feature>
<evidence type="ECO:0000313" key="5">
    <source>
        <dbReference type="Proteomes" id="UP000824469"/>
    </source>
</evidence>
<dbReference type="PANTHER" id="PTHR35766">
    <property type="entry name" value="OS08G0543600 PROTEIN"/>
    <property type="match status" value="1"/>
</dbReference>
<feature type="region of interest" description="Disordered" evidence="2">
    <location>
        <begin position="295"/>
        <end position="342"/>
    </location>
</feature>
<dbReference type="AlphaFoldDB" id="A0AA38G4Q3"/>
<feature type="domain" description="DUF7725" evidence="3">
    <location>
        <begin position="690"/>
        <end position="762"/>
    </location>
</feature>
<dbReference type="InterPro" id="IPR056142">
    <property type="entry name" value="DUF7725"/>
</dbReference>
<feature type="coiled-coil region" evidence="1">
    <location>
        <begin position="153"/>
        <end position="219"/>
    </location>
</feature>
<organism evidence="4 5">
    <name type="scientific">Taxus chinensis</name>
    <name type="common">Chinese yew</name>
    <name type="synonym">Taxus wallichiana var. chinensis</name>
    <dbReference type="NCBI Taxonomy" id="29808"/>
    <lineage>
        <taxon>Eukaryota</taxon>
        <taxon>Viridiplantae</taxon>
        <taxon>Streptophyta</taxon>
        <taxon>Embryophyta</taxon>
        <taxon>Tracheophyta</taxon>
        <taxon>Spermatophyta</taxon>
        <taxon>Pinopsida</taxon>
        <taxon>Pinidae</taxon>
        <taxon>Conifers II</taxon>
        <taxon>Cupressales</taxon>
        <taxon>Taxaceae</taxon>
        <taxon>Taxus</taxon>
    </lineage>
</organism>
<feature type="compositionally biased region" description="Polar residues" evidence="2">
    <location>
        <begin position="586"/>
        <end position="598"/>
    </location>
</feature>
<proteinExistence type="predicted"/>
<dbReference type="Pfam" id="PF24851">
    <property type="entry name" value="DUF7725"/>
    <property type="match status" value="1"/>
</dbReference>
<evidence type="ECO:0000256" key="1">
    <source>
        <dbReference type="SAM" id="Coils"/>
    </source>
</evidence>
<comment type="caution">
    <text evidence="4">The sequence shown here is derived from an EMBL/GenBank/DDBJ whole genome shotgun (WGS) entry which is preliminary data.</text>
</comment>
<sequence length="952" mass="105735">MAGIGSLTSPRQIMSPPEDATIYEIKHVQQANGLLDTDLGSMSIESGLSNNDDSMQHRLCEIVRQREQLQHMEIDLRAQFIAQARVIRIQTEFDEQTKQHATIVSTLQEQLEQRNHHMCDLEQQLEERQRQLRVNQIETNEAVSQVWAKDGLLREQNNELATLRRECETAMSEQKGTAAQLEAERTQHLTELQVLKEQLHEKERQIHEMEEQRRSAQEMILFKDDQLREAQAWVARIQEMDAIHLNSSHNLQVELRDRTDQFNQLWLTCQRQLADQERYYLQSIQHLQTELAEAREQSQVSKDNAGLNQTDSKERKPSYSENKVGNQYDVNGDSPSKASKNGSAVVMNQSNQAKAGIMSNGNVDGAAPLILVRDLHAKADHAAGLPVAPSVFGMGAVLPTDPMGLMHPFGVHQQSVPQALQPSAIQVPSPPFGQFQSISAIVSPQQLMTPHHQQPIQHTHHYMHQNQPSQIPRFPPRQQSHPNYQVNVKSQVLHSKHHDLQTHTQHEHADSDIVDMQKEQQAQTPKEGQEQNLSSIIQQEYGEHRHQPQESLGLQLEEVCQQEPQAIPNHLPFQPSEQSRRLDQQHLPSFSQHQIQQSKAELGVQDMEYDTQHVTHSHNKSMNVEQLGPIARAPVASSPSQSFGSSSHFHQSVPDLKPLSEIADTQSSALQSPQKSSALDGYGKLSDPVLLDERSLLACFVRAIPAEASARIKISTTLPNRLGKMLAPLHWHDYKKQYGRLDEFVASHPELFVIEGDFIHLREGAHATISATTAVAKVAAAAAAAASPFGTARMPTIAVTPVAQSQMHRLRKGIFINSKEVKGSSLDPSAMMQMASNSGNQYTHLHGGTVKQTGSASRNSSGNGSIGQNPEVTHAGTDILSANSKEDSPKADGLSINSRLDGLSINSNTAPVGNFDKAVTNGYKNIGASNGRIGMPFGRQGRCVIFPLDQLG</sequence>
<reference evidence="4 5" key="1">
    <citation type="journal article" date="2021" name="Nat. Plants">
        <title>The Taxus genome provides insights into paclitaxel biosynthesis.</title>
        <authorList>
            <person name="Xiong X."/>
            <person name="Gou J."/>
            <person name="Liao Q."/>
            <person name="Li Y."/>
            <person name="Zhou Q."/>
            <person name="Bi G."/>
            <person name="Li C."/>
            <person name="Du R."/>
            <person name="Wang X."/>
            <person name="Sun T."/>
            <person name="Guo L."/>
            <person name="Liang H."/>
            <person name="Lu P."/>
            <person name="Wu Y."/>
            <person name="Zhang Z."/>
            <person name="Ro D.K."/>
            <person name="Shang Y."/>
            <person name="Huang S."/>
            <person name="Yan J."/>
        </authorList>
    </citation>
    <scope>NUCLEOTIDE SEQUENCE [LARGE SCALE GENOMIC DNA]</scope>
    <source>
        <strain evidence="4">Ta-2019</strain>
    </source>
</reference>
<evidence type="ECO:0000256" key="2">
    <source>
        <dbReference type="SAM" id="MobiDB-lite"/>
    </source>
</evidence>